<sequence length="135" mass="15646">SELDEVVEDVPRNERLVIGADFNGHVGEGNRGDEEEMSRYGLKERNVEEQMVVDFAKRMEMAVVNKYFKKKEDHRVKRDVAKAKEKAYEELYVKLDNKEGENDLYRLARQRDRAGKDVLQVRAIKDGDGNVLTSE</sequence>
<accession>A0A8T0B222</accession>
<comment type="caution">
    <text evidence="1">The sequence shown here is derived from an EMBL/GenBank/DDBJ whole genome shotgun (WGS) entry which is preliminary data.</text>
</comment>
<reference evidence="1" key="1">
    <citation type="submission" date="2020-08" db="EMBL/GenBank/DDBJ databases">
        <title>Chromosome-level assembly of Southern catfish (Silurus meridionalis) provides insights into visual adaptation to the nocturnal and benthic lifestyles.</title>
        <authorList>
            <person name="Zhang Y."/>
            <person name="Wang D."/>
            <person name="Peng Z."/>
        </authorList>
    </citation>
    <scope>NUCLEOTIDE SEQUENCE</scope>
    <source>
        <strain evidence="1">SWU-2019-XX</strain>
        <tissue evidence="1">Muscle</tissue>
    </source>
</reference>
<dbReference type="PANTHER" id="PTHR23227">
    <property type="entry name" value="BUCENTAUR RELATED"/>
    <property type="match status" value="1"/>
</dbReference>
<dbReference type="PANTHER" id="PTHR23227:SF83">
    <property type="entry name" value="ENDONUCLEASE_EXONUCLEASE_PHOSPHATASE DOMAIN-CONTAINING PROTEIN"/>
    <property type="match status" value="1"/>
</dbReference>
<keyword evidence="2" id="KW-1185">Reference proteome</keyword>
<dbReference type="EMBL" id="JABFDY010000012">
    <property type="protein sequence ID" value="KAF7700170.1"/>
    <property type="molecule type" value="Genomic_DNA"/>
</dbReference>
<evidence type="ECO:0000313" key="1">
    <source>
        <dbReference type="EMBL" id="KAF7700170.1"/>
    </source>
</evidence>
<name>A0A8T0B222_SILME</name>
<feature type="non-terminal residue" evidence="1">
    <location>
        <position position="1"/>
    </location>
</feature>
<evidence type="ECO:0008006" key="3">
    <source>
        <dbReference type="Google" id="ProtNLM"/>
    </source>
</evidence>
<dbReference type="InterPro" id="IPR027124">
    <property type="entry name" value="Swc5/CFDP1/2"/>
</dbReference>
<dbReference type="Gene3D" id="3.60.10.10">
    <property type="entry name" value="Endonuclease/exonuclease/phosphatase"/>
    <property type="match status" value="1"/>
</dbReference>
<dbReference type="AlphaFoldDB" id="A0A8T0B222"/>
<organism evidence="1 2">
    <name type="scientific">Silurus meridionalis</name>
    <name type="common">Southern catfish</name>
    <name type="synonym">Silurus soldatovi meridionalis</name>
    <dbReference type="NCBI Taxonomy" id="175797"/>
    <lineage>
        <taxon>Eukaryota</taxon>
        <taxon>Metazoa</taxon>
        <taxon>Chordata</taxon>
        <taxon>Craniata</taxon>
        <taxon>Vertebrata</taxon>
        <taxon>Euteleostomi</taxon>
        <taxon>Actinopterygii</taxon>
        <taxon>Neopterygii</taxon>
        <taxon>Teleostei</taxon>
        <taxon>Ostariophysi</taxon>
        <taxon>Siluriformes</taxon>
        <taxon>Siluridae</taxon>
        <taxon>Silurus</taxon>
    </lineage>
</organism>
<dbReference type="Proteomes" id="UP000606274">
    <property type="component" value="Unassembled WGS sequence"/>
</dbReference>
<proteinExistence type="predicted"/>
<evidence type="ECO:0000313" key="2">
    <source>
        <dbReference type="Proteomes" id="UP000606274"/>
    </source>
</evidence>
<dbReference type="InterPro" id="IPR036691">
    <property type="entry name" value="Endo/exonu/phosph_ase_sf"/>
</dbReference>
<gene>
    <name evidence="1" type="ORF">HF521_003128</name>
</gene>
<protein>
    <recommendedName>
        <fullName evidence="3">Craniofacial development protein 2-like</fullName>
    </recommendedName>
</protein>